<dbReference type="AlphaFoldDB" id="A0A0D8J7F9"/>
<dbReference type="STRING" id="1544798.LH29_16035"/>
<dbReference type="OrthoDB" id="883248at2"/>
<keyword evidence="2" id="KW-1185">Reference proteome</keyword>
<dbReference type="RefSeq" id="WP_045031372.1">
    <property type="nucleotide sequence ID" value="NZ_JRHC01000004.1"/>
</dbReference>
<proteinExistence type="predicted"/>
<evidence type="ECO:0000313" key="2">
    <source>
        <dbReference type="Proteomes" id="UP000032544"/>
    </source>
</evidence>
<gene>
    <name evidence="1" type="ORF">LH29_16035</name>
</gene>
<dbReference type="Proteomes" id="UP000032544">
    <property type="component" value="Unassembled WGS sequence"/>
</dbReference>
<protein>
    <recommendedName>
        <fullName evidence="3">Outer membrane protein beta-barrel domain-containing protein</fullName>
    </recommendedName>
</protein>
<dbReference type="EMBL" id="JRHC01000004">
    <property type="protein sequence ID" value="KJF42915.1"/>
    <property type="molecule type" value="Genomic_DNA"/>
</dbReference>
<reference evidence="1 2" key="1">
    <citation type="submission" date="2014-09" db="EMBL/GenBank/DDBJ databases">
        <title>Draft Genome Sequence of Draconibacterium sp. JN14CK-3.</title>
        <authorList>
            <person name="Dong C."/>
            <person name="Lai Q."/>
            <person name="Shao Z."/>
        </authorList>
    </citation>
    <scope>NUCLEOTIDE SEQUENCE [LARGE SCALE GENOMIC DNA]</scope>
    <source>
        <strain evidence="1 2">JN14CK-3</strain>
    </source>
</reference>
<comment type="caution">
    <text evidence="1">The sequence shown here is derived from an EMBL/GenBank/DDBJ whole genome shotgun (WGS) entry which is preliminary data.</text>
</comment>
<evidence type="ECO:0000313" key="1">
    <source>
        <dbReference type="EMBL" id="KJF42915.1"/>
    </source>
</evidence>
<accession>A0A0D8J7F9</accession>
<organism evidence="1 2">
    <name type="scientific">Draconibacterium sediminis</name>
    <dbReference type="NCBI Taxonomy" id="1544798"/>
    <lineage>
        <taxon>Bacteria</taxon>
        <taxon>Pseudomonadati</taxon>
        <taxon>Bacteroidota</taxon>
        <taxon>Bacteroidia</taxon>
        <taxon>Marinilabiliales</taxon>
        <taxon>Prolixibacteraceae</taxon>
        <taxon>Draconibacterium</taxon>
    </lineage>
</organism>
<sequence>MRKITLVFLLILFVKISFGQEESQLTKSGLKLTFLNPGMEYEFKLSEKSTFALNLGIGYGGSYKDLKTSGDGFMYLLSPFYDMQYRNYYNITKRNSAGKNVKYNSSNYFGVRLLVRGPEIASSFSRTSELDYAFGPTWGIQRAFNQFYVLFDVGPYVYFDMKGEYGFLPMFQLNIGYNLRK</sequence>
<evidence type="ECO:0008006" key="3">
    <source>
        <dbReference type="Google" id="ProtNLM"/>
    </source>
</evidence>
<name>A0A0D8J7F9_9BACT</name>